<dbReference type="EMBL" id="AJWY01012001">
    <property type="protein sequence ID" value="EKC51189.1"/>
    <property type="molecule type" value="Genomic_DNA"/>
</dbReference>
<reference evidence="2" key="1">
    <citation type="journal article" date="2013" name="Environ. Microbiol.">
        <title>Microbiota from the distal guts of lean and obese adolescents exhibit partial functional redundancy besides clear differences in community structure.</title>
        <authorList>
            <person name="Ferrer M."/>
            <person name="Ruiz A."/>
            <person name="Lanza F."/>
            <person name="Haange S.B."/>
            <person name="Oberbach A."/>
            <person name="Till H."/>
            <person name="Bargiela R."/>
            <person name="Campoy C."/>
            <person name="Segura M.T."/>
            <person name="Richter M."/>
            <person name="von Bergen M."/>
            <person name="Seifert J."/>
            <person name="Suarez A."/>
        </authorList>
    </citation>
    <scope>NUCLEOTIDE SEQUENCE</scope>
</reference>
<comment type="caution">
    <text evidence="2">The sequence shown here is derived from an EMBL/GenBank/DDBJ whole genome shotgun (WGS) entry which is preliminary data.</text>
</comment>
<gene>
    <name evidence="2" type="ORF">LEA_17527</name>
</gene>
<proteinExistence type="predicted"/>
<feature type="domain" description="Arm DNA-binding" evidence="1">
    <location>
        <begin position="11"/>
        <end position="95"/>
    </location>
</feature>
<organism evidence="2">
    <name type="scientific">human gut metagenome</name>
    <dbReference type="NCBI Taxonomy" id="408170"/>
    <lineage>
        <taxon>unclassified sequences</taxon>
        <taxon>metagenomes</taxon>
        <taxon>organismal metagenomes</taxon>
    </lineage>
</organism>
<name>K1S6T0_9ZZZZ</name>
<dbReference type="InterPro" id="IPR035386">
    <property type="entry name" value="Arm-DNA-bind_5"/>
</dbReference>
<dbReference type="Pfam" id="PF17293">
    <property type="entry name" value="Arm-DNA-bind_5"/>
    <property type="match status" value="1"/>
</dbReference>
<protein>
    <submittedName>
        <fullName evidence="2">Transposase</fullName>
    </submittedName>
</protein>
<sequence length="113" mass="12840">MKQGTMNILFFILKTKLLKNGEAPILMRITIDGHYEEARIQRSVLPKQWDSAKGCSKGKDRTAKELNAYIAELSALALQKHKELMLELALITPKLLLKRVFGKETEMRTLLGT</sequence>
<feature type="non-terminal residue" evidence="2">
    <location>
        <position position="113"/>
    </location>
</feature>
<dbReference type="AlphaFoldDB" id="K1S6T0"/>
<accession>K1S6T0</accession>
<evidence type="ECO:0000313" key="2">
    <source>
        <dbReference type="EMBL" id="EKC51189.1"/>
    </source>
</evidence>
<evidence type="ECO:0000259" key="1">
    <source>
        <dbReference type="Pfam" id="PF17293"/>
    </source>
</evidence>